<evidence type="ECO:0000256" key="8">
    <source>
        <dbReference type="PROSITE-ProRule" id="PRU10144"/>
    </source>
</evidence>
<comment type="similarity">
    <text evidence="7">Belongs to the TonB-dependent receptor family.</text>
</comment>
<comment type="subcellular location">
    <subcellularLocation>
        <location evidence="1 7">Cell outer membrane</location>
        <topology evidence="1 7">Multi-pass membrane protein</topology>
    </subcellularLocation>
</comment>
<dbReference type="AlphaFoldDB" id="A0A024EBV4"/>
<gene>
    <name evidence="9" type="ORF">OU5_3178</name>
</gene>
<evidence type="ECO:0000256" key="6">
    <source>
        <dbReference type="ARBA" id="ARBA00023237"/>
    </source>
</evidence>
<dbReference type="EMBL" id="CP005960">
    <property type="protein sequence ID" value="AHZ70257.1"/>
    <property type="molecule type" value="Genomic_DNA"/>
</dbReference>
<dbReference type="Gene3D" id="2.40.170.20">
    <property type="entry name" value="TonB-dependent receptor, beta-barrel domain"/>
    <property type="match status" value="1"/>
</dbReference>
<keyword evidence="4 7" id="KW-0812">Transmembrane</keyword>
<evidence type="ECO:0000256" key="7">
    <source>
        <dbReference type="PROSITE-ProRule" id="PRU01360"/>
    </source>
</evidence>
<evidence type="ECO:0000256" key="3">
    <source>
        <dbReference type="ARBA" id="ARBA00022452"/>
    </source>
</evidence>
<evidence type="ECO:0000313" key="9">
    <source>
        <dbReference type="EMBL" id="AHZ70257.1"/>
    </source>
</evidence>
<accession>A0A024EBV4</accession>
<dbReference type="PROSITE" id="PS52016">
    <property type="entry name" value="TONB_DEPENDENT_REC_3"/>
    <property type="match status" value="1"/>
</dbReference>
<dbReference type="HOGENOM" id="CLU_3315577_0_0_6"/>
<evidence type="ECO:0000256" key="4">
    <source>
        <dbReference type="ARBA" id="ARBA00022692"/>
    </source>
</evidence>
<dbReference type="PROSITE" id="PS01156">
    <property type="entry name" value="TONB_DEPENDENT_REC_2"/>
    <property type="match status" value="1"/>
</dbReference>
<keyword evidence="6 7" id="KW-0998">Cell outer membrane</keyword>
<keyword evidence="3 7" id="KW-1134">Transmembrane beta strand</keyword>
<dbReference type="GO" id="GO:0009279">
    <property type="term" value="C:cell outer membrane"/>
    <property type="evidence" value="ECO:0007669"/>
    <property type="project" value="UniProtKB-SubCell"/>
</dbReference>
<proteinExistence type="inferred from homology"/>
<name>A0A024EBV4_9PSED</name>
<sequence>MRAALNNISDKNYYSSATSAAQIQPGEPRSLVVTGTYSF</sequence>
<keyword evidence="5 7" id="KW-0472">Membrane</keyword>
<evidence type="ECO:0000256" key="5">
    <source>
        <dbReference type="ARBA" id="ARBA00023136"/>
    </source>
</evidence>
<dbReference type="InterPro" id="IPR010917">
    <property type="entry name" value="TonB_rcpt_CS"/>
</dbReference>
<feature type="short sequence motif" description="TonB C-terminal box" evidence="8">
    <location>
        <begin position="22"/>
        <end position="39"/>
    </location>
</feature>
<evidence type="ECO:0000313" key="10">
    <source>
        <dbReference type="Proteomes" id="UP000026913"/>
    </source>
</evidence>
<dbReference type="KEGG" id="pman:OU5_3178"/>
<dbReference type="InterPro" id="IPR036942">
    <property type="entry name" value="Beta-barrel_TonB_sf"/>
</dbReference>
<organism evidence="9 10">
    <name type="scientific">Pseudomonas mandelii JR-1</name>
    <dbReference type="NCBI Taxonomy" id="1147786"/>
    <lineage>
        <taxon>Bacteria</taxon>
        <taxon>Pseudomonadati</taxon>
        <taxon>Pseudomonadota</taxon>
        <taxon>Gammaproteobacteria</taxon>
        <taxon>Pseudomonadales</taxon>
        <taxon>Pseudomonadaceae</taxon>
        <taxon>Pseudomonas</taxon>
    </lineage>
</organism>
<evidence type="ECO:0000256" key="1">
    <source>
        <dbReference type="ARBA" id="ARBA00004571"/>
    </source>
</evidence>
<dbReference type="Proteomes" id="UP000026913">
    <property type="component" value="Chromosome"/>
</dbReference>
<dbReference type="InterPro" id="IPR039426">
    <property type="entry name" value="TonB-dep_rcpt-like"/>
</dbReference>
<evidence type="ECO:0008006" key="11">
    <source>
        <dbReference type="Google" id="ProtNLM"/>
    </source>
</evidence>
<protein>
    <recommendedName>
        <fullName evidence="11">TonB-dependent receptor</fullName>
    </recommendedName>
</protein>
<reference evidence="9 10" key="1">
    <citation type="journal article" date="2012" name="J. Bacteriol.">
        <title>Genome sequence of cold-adapted Pseudomonas mandelii strain JR-1.</title>
        <authorList>
            <person name="Jang S.H."/>
            <person name="Kim J."/>
            <person name="Kim J."/>
            <person name="Hong S."/>
            <person name="Lee C."/>
        </authorList>
    </citation>
    <scope>NUCLEOTIDE SEQUENCE [LARGE SCALE GENOMIC DNA]</scope>
    <source>
        <strain evidence="9 10">JR-1</strain>
    </source>
</reference>
<evidence type="ECO:0000256" key="2">
    <source>
        <dbReference type="ARBA" id="ARBA00022448"/>
    </source>
</evidence>
<keyword evidence="2 7" id="KW-0813">Transport</keyword>